<dbReference type="KEGG" id="aten:116305419"/>
<evidence type="ECO:0000256" key="1">
    <source>
        <dbReference type="SAM" id="Phobius"/>
    </source>
</evidence>
<keyword evidence="1" id="KW-1133">Transmembrane helix</keyword>
<keyword evidence="1" id="KW-0472">Membrane</keyword>
<dbReference type="GeneID" id="116305419"/>
<feature type="transmembrane region" description="Helical" evidence="1">
    <location>
        <begin position="37"/>
        <end position="58"/>
    </location>
</feature>
<feature type="transmembrane region" description="Helical" evidence="1">
    <location>
        <begin position="129"/>
        <end position="153"/>
    </location>
</feature>
<proteinExistence type="predicted"/>
<dbReference type="PROSITE" id="PS51257">
    <property type="entry name" value="PROKAR_LIPOPROTEIN"/>
    <property type="match status" value="1"/>
</dbReference>
<feature type="transmembrane region" description="Helical" evidence="1">
    <location>
        <begin position="12"/>
        <end position="31"/>
    </location>
</feature>
<sequence length="203" mass="21816">MEQRYVSTAISDLVLAVVSFGCACNSTLLRLSSHTVFGFVLVGIAASFGVLRFGVVLPSYHNVVIKIHGYLSWFASIVGVPLIAAGFCFHHLKQSLGNLHLASAGAGFMLSFVPTSLNKNLSKLVSTFAVVGIIFVSIVDKNMFGICGCIAYIAAGGLEPIDRLFGLRGVDWFHYVLAVGNVFFMCGITLVKARSSFKEQAQQ</sequence>
<evidence type="ECO:0000313" key="2">
    <source>
        <dbReference type="Proteomes" id="UP000515163"/>
    </source>
</evidence>
<dbReference type="RefSeq" id="XP_031571179.1">
    <property type="nucleotide sequence ID" value="XM_031715319.1"/>
</dbReference>
<name>A0A6P8IVQ1_ACTTE</name>
<dbReference type="InParanoid" id="A0A6P8IVQ1"/>
<dbReference type="OrthoDB" id="6019940at2759"/>
<keyword evidence="1" id="KW-0812">Transmembrane</keyword>
<feature type="transmembrane region" description="Helical" evidence="1">
    <location>
        <begin position="173"/>
        <end position="191"/>
    </location>
</feature>
<feature type="transmembrane region" description="Helical" evidence="1">
    <location>
        <begin position="98"/>
        <end position="117"/>
    </location>
</feature>
<accession>A0A6P8IVQ1</accession>
<gene>
    <name evidence="3" type="primary">LOC116305419</name>
</gene>
<dbReference type="AlphaFoldDB" id="A0A6P8IVQ1"/>
<dbReference type="Proteomes" id="UP000515163">
    <property type="component" value="Unplaced"/>
</dbReference>
<reference evidence="3" key="1">
    <citation type="submission" date="2025-08" db="UniProtKB">
        <authorList>
            <consortium name="RefSeq"/>
        </authorList>
    </citation>
    <scope>IDENTIFICATION</scope>
    <source>
        <tissue evidence="3">Tentacle</tissue>
    </source>
</reference>
<evidence type="ECO:0000313" key="3">
    <source>
        <dbReference type="RefSeq" id="XP_031571179.1"/>
    </source>
</evidence>
<protein>
    <submittedName>
        <fullName evidence="3">Uncharacterized protein LOC116305419 isoform X1</fullName>
    </submittedName>
</protein>
<keyword evidence="2" id="KW-1185">Reference proteome</keyword>
<feature type="transmembrane region" description="Helical" evidence="1">
    <location>
        <begin position="70"/>
        <end position="92"/>
    </location>
</feature>
<organism evidence="2 3">
    <name type="scientific">Actinia tenebrosa</name>
    <name type="common">Australian red waratah sea anemone</name>
    <dbReference type="NCBI Taxonomy" id="6105"/>
    <lineage>
        <taxon>Eukaryota</taxon>
        <taxon>Metazoa</taxon>
        <taxon>Cnidaria</taxon>
        <taxon>Anthozoa</taxon>
        <taxon>Hexacorallia</taxon>
        <taxon>Actiniaria</taxon>
        <taxon>Actiniidae</taxon>
        <taxon>Actinia</taxon>
    </lineage>
</organism>